<proteinExistence type="predicted"/>
<gene>
    <name evidence="2" type="ORF">GCM10010357_69640</name>
</gene>
<dbReference type="InterPro" id="IPR005523">
    <property type="entry name" value="DUF317_SPDY"/>
</dbReference>
<accession>A0ABN0Z919</accession>
<keyword evidence="3" id="KW-1185">Reference proteome</keyword>
<dbReference type="EMBL" id="BAAABX010000091">
    <property type="protein sequence ID" value="GAA0438297.1"/>
    <property type="molecule type" value="Genomic_DNA"/>
</dbReference>
<dbReference type="RefSeq" id="WP_344032974.1">
    <property type="nucleotide sequence ID" value="NZ_BAAABX010000091.1"/>
</dbReference>
<comment type="caution">
    <text evidence="2">The sequence shown here is derived from an EMBL/GenBank/DDBJ whole genome shotgun (WGS) entry which is preliminary data.</text>
</comment>
<organism evidence="2 3">
    <name type="scientific">Streptomyces luteireticuli</name>
    <dbReference type="NCBI Taxonomy" id="173858"/>
    <lineage>
        <taxon>Bacteria</taxon>
        <taxon>Bacillati</taxon>
        <taxon>Actinomycetota</taxon>
        <taxon>Actinomycetes</taxon>
        <taxon>Kitasatosporales</taxon>
        <taxon>Streptomycetaceae</taxon>
        <taxon>Streptomyces</taxon>
    </lineage>
</organism>
<protein>
    <submittedName>
        <fullName evidence="2">DUF317 domain-containing protein</fullName>
    </submittedName>
</protein>
<feature type="domain" description="DUF317" evidence="1">
    <location>
        <begin position="55"/>
        <end position="116"/>
    </location>
</feature>
<evidence type="ECO:0000313" key="2">
    <source>
        <dbReference type="EMBL" id="GAA0438297.1"/>
    </source>
</evidence>
<evidence type="ECO:0000259" key="1">
    <source>
        <dbReference type="Pfam" id="PF03771"/>
    </source>
</evidence>
<sequence>MTIETTTPGFRTTLAALRLREWQIGPGQATRVLNQFDADDYHFVVDDRADVHVSSKDGRLYLGYFPEGRPGTDGEGWKIAVTGTAEVPGWAASFEPETPAELIAAFVTAVISTSRPAAPYTTTAATTAL</sequence>
<reference evidence="2 3" key="1">
    <citation type="journal article" date="2019" name="Int. J. Syst. Evol. Microbiol.">
        <title>The Global Catalogue of Microorganisms (GCM) 10K type strain sequencing project: providing services to taxonomists for standard genome sequencing and annotation.</title>
        <authorList>
            <consortium name="The Broad Institute Genomics Platform"/>
            <consortium name="The Broad Institute Genome Sequencing Center for Infectious Disease"/>
            <person name="Wu L."/>
            <person name="Ma J."/>
        </authorList>
    </citation>
    <scope>NUCLEOTIDE SEQUENCE [LARGE SCALE GENOMIC DNA]</scope>
    <source>
        <strain evidence="2 3">JCM 4788</strain>
    </source>
</reference>
<evidence type="ECO:0000313" key="3">
    <source>
        <dbReference type="Proteomes" id="UP001500879"/>
    </source>
</evidence>
<dbReference type="Pfam" id="PF03771">
    <property type="entry name" value="SPDY"/>
    <property type="match status" value="1"/>
</dbReference>
<name>A0ABN0Z919_9ACTN</name>
<dbReference type="Proteomes" id="UP001500879">
    <property type="component" value="Unassembled WGS sequence"/>
</dbReference>